<accession>A0A552UG57</accession>
<keyword evidence="11" id="KW-0436">Ligase</keyword>
<dbReference type="GO" id="GO:0006529">
    <property type="term" value="P:asparagine biosynthetic process"/>
    <property type="evidence" value="ECO:0007669"/>
    <property type="project" value="UniProtKB-KW"/>
</dbReference>
<dbReference type="InterPro" id="IPR001962">
    <property type="entry name" value="Asn_synthase"/>
</dbReference>
<keyword evidence="12" id="KW-1185">Reference proteome</keyword>
<feature type="binding site" evidence="9">
    <location>
        <position position="97"/>
    </location>
    <ligand>
        <name>L-glutamine</name>
        <dbReference type="ChEBI" id="CHEBI:58359"/>
    </ligand>
</feature>
<feature type="active site" description="For GATase activity" evidence="8">
    <location>
        <position position="2"/>
    </location>
</feature>
<comment type="similarity">
    <text evidence="2">Belongs to the asparagine synthetase family.</text>
</comment>
<name>A0A552UG57_9SPHN</name>
<dbReference type="AlphaFoldDB" id="A0A552UG57"/>
<dbReference type="RefSeq" id="WP_143554740.1">
    <property type="nucleotide sequence ID" value="NZ_VJWA01000001.1"/>
</dbReference>
<reference evidence="11 12" key="1">
    <citation type="submission" date="2019-07" db="EMBL/GenBank/DDBJ databases">
        <title>Novel species isolated from glacier.</title>
        <authorList>
            <person name="Liu Q."/>
            <person name="Xin Y.-H."/>
        </authorList>
    </citation>
    <scope>NUCLEOTIDE SEQUENCE [LARGE SCALE GENOMIC DNA]</scope>
    <source>
        <strain evidence="11 12">LB1R16</strain>
    </source>
</reference>
<evidence type="ECO:0000256" key="5">
    <source>
        <dbReference type="ARBA" id="ARBA00022840"/>
    </source>
</evidence>
<dbReference type="EC" id="6.3.5.4" evidence="3"/>
<dbReference type="OrthoDB" id="9763290at2"/>
<evidence type="ECO:0000256" key="9">
    <source>
        <dbReference type="PIRSR" id="PIRSR001589-2"/>
    </source>
</evidence>
<dbReference type="Gene3D" id="3.40.50.620">
    <property type="entry name" value="HUPs"/>
    <property type="match status" value="1"/>
</dbReference>
<evidence type="ECO:0000256" key="7">
    <source>
        <dbReference type="ARBA" id="ARBA00048741"/>
    </source>
</evidence>
<dbReference type="GO" id="GO:0005829">
    <property type="term" value="C:cytosol"/>
    <property type="evidence" value="ECO:0007669"/>
    <property type="project" value="TreeGrafter"/>
</dbReference>
<sequence>MCGISGIVAAAPLTPPQRAAVARIGDALVHRGPDGDGVFDAEHVALAMRRLAIVDLAGGTQPMFSDDGSIAVVFNGEIYNHAALRAQLGGAFRSGGDGEVIAALYQRHGLDFVDHLRGMFAIALWDENRRRLVLTRDRMGEKPLYLCEVGRALVFASEMKALLRSELVEARLDSAAVDRYFHIQYVPEPQTAITGVRKLDAGTMLVVDVAPWQVREHRYWRMADAPAITGDPPKVIAAALDEAVELATRADVPVGVALSGGLDSSLVAALAARHRPVTAFTVGYAGRPPSDERHVARDFAQLAGLDFHEVEIATADVVDSFGELVAAADDPVADIAGFGYFAVMRAARRHGVQVMLKGQGGDELFWGYSELRAARTAAHRSRLWRKITGQGASPVRFYEHAPDYRHARQHAAKQYSLDFAARLAVAPNRDLAVATDDGIDVALTAAICATYLRGNGIVQGDRLAMASSVELRLPLLDHGLVETIVGLRKSRSDGGLPPKAWLKAAARGLVPDSIIDAPKRGFEPPVAAWHAALFAAHGTMLIDGALVGAGVLDGAAARELAKGAFPSGAISPLSFKALVLEHWWRAMLGCAP</sequence>
<proteinExistence type="inferred from homology"/>
<dbReference type="SUPFAM" id="SSF56235">
    <property type="entry name" value="N-terminal nucleophile aminohydrolases (Ntn hydrolases)"/>
    <property type="match status" value="1"/>
</dbReference>
<gene>
    <name evidence="11" type="primary">asnB</name>
    <name evidence="11" type="ORF">FMM06_03065</name>
</gene>
<keyword evidence="8" id="KW-0028">Amino-acid biosynthesis</keyword>
<protein>
    <recommendedName>
        <fullName evidence="3">asparagine synthase (glutamine-hydrolyzing)</fullName>
        <ecNumber evidence="3">6.3.5.4</ecNumber>
    </recommendedName>
</protein>
<keyword evidence="8" id="KW-0061">Asparagine biosynthesis</keyword>
<dbReference type="InterPro" id="IPR014729">
    <property type="entry name" value="Rossmann-like_a/b/a_fold"/>
</dbReference>
<dbReference type="PROSITE" id="PS51278">
    <property type="entry name" value="GATASE_TYPE_2"/>
    <property type="match status" value="1"/>
</dbReference>
<evidence type="ECO:0000256" key="6">
    <source>
        <dbReference type="ARBA" id="ARBA00022962"/>
    </source>
</evidence>
<organism evidence="11 12">
    <name type="scientific">Glacieibacterium frigidum</name>
    <dbReference type="NCBI Taxonomy" id="2593303"/>
    <lineage>
        <taxon>Bacteria</taxon>
        <taxon>Pseudomonadati</taxon>
        <taxon>Pseudomonadota</taxon>
        <taxon>Alphaproteobacteria</taxon>
        <taxon>Sphingomonadales</taxon>
        <taxon>Sphingosinicellaceae</taxon>
        <taxon>Glacieibacterium</taxon>
    </lineage>
</organism>
<dbReference type="CDD" id="cd00712">
    <property type="entry name" value="AsnB"/>
    <property type="match status" value="1"/>
</dbReference>
<evidence type="ECO:0000256" key="4">
    <source>
        <dbReference type="ARBA" id="ARBA00022741"/>
    </source>
</evidence>
<evidence type="ECO:0000313" key="12">
    <source>
        <dbReference type="Proteomes" id="UP000317894"/>
    </source>
</evidence>
<dbReference type="GO" id="GO:0005524">
    <property type="term" value="F:ATP binding"/>
    <property type="evidence" value="ECO:0007669"/>
    <property type="project" value="UniProtKB-KW"/>
</dbReference>
<feature type="binding site" evidence="9">
    <location>
        <position position="282"/>
    </location>
    <ligand>
        <name>ATP</name>
        <dbReference type="ChEBI" id="CHEBI:30616"/>
    </ligand>
</feature>
<comment type="caution">
    <text evidence="11">The sequence shown here is derived from an EMBL/GenBank/DDBJ whole genome shotgun (WGS) entry which is preliminary data.</text>
</comment>
<dbReference type="InterPro" id="IPR033738">
    <property type="entry name" value="AsnB_N"/>
</dbReference>
<dbReference type="Gene3D" id="3.60.20.10">
    <property type="entry name" value="Glutamine Phosphoribosylpyrophosphate, subunit 1, domain 1"/>
    <property type="match status" value="1"/>
</dbReference>
<dbReference type="NCBIfam" id="TIGR01536">
    <property type="entry name" value="asn_synth_AEB"/>
    <property type="match status" value="1"/>
</dbReference>
<dbReference type="CDD" id="cd01991">
    <property type="entry name" value="Asn_synthase_B_C"/>
    <property type="match status" value="1"/>
</dbReference>
<dbReference type="Pfam" id="PF13537">
    <property type="entry name" value="GATase_7"/>
    <property type="match status" value="1"/>
</dbReference>
<dbReference type="EMBL" id="VJWA01000001">
    <property type="protein sequence ID" value="TRW17195.1"/>
    <property type="molecule type" value="Genomic_DNA"/>
</dbReference>
<dbReference type="InterPro" id="IPR017932">
    <property type="entry name" value="GATase_2_dom"/>
</dbReference>
<feature type="domain" description="Glutamine amidotransferase type-2" evidence="10">
    <location>
        <begin position="2"/>
        <end position="210"/>
    </location>
</feature>
<evidence type="ECO:0000256" key="3">
    <source>
        <dbReference type="ARBA" id="ARBA00012737"/>
    </source>
</evidence>
<dbReference type="InterPro" id="IPR029055">
    <property type="entry name" value="Ntn_hydrolases_N"/>
</dbReference>
<dbReference type="Pfam" id="PF00733">
    <property type="entry name" value="Asn_synthase"/>
    <property type="match status" value="1"/>
</dbReference>
<evidence type="ECO:0000256" key="1">
    <source>
        <dbReference type="ARBA" id="ARBA00005187"/>
    </source>
</evidence>
<evidence type="ECO:0000256" key="2">
    <source>
        <dbReference type="ARBA" id="ARBA00005752"/>
    </source>
</evidence>
<evidence type="ECO:0000256" key="8">
    <source>
        <dbReference type="PIRSR" id="PIRSR001589-1"/>
    </source>
</evidence>
<dbReference type="PANTHER" id="PTHR43284">
    <property type="entry name" value="ASPARAGINE SYNTHETASE (GLUTAMINE-HYDROLYZING)"/>
    <property type="match status" value="1"/>
</dbReference>
<comment type="pathway">
    <text evidence="1">Amino-acid biosynthesis; L-asparagine biosynthesis; L-asparagine from L-aspartate (L-Gln route): step 1/1.</text>
</comment>
<dbReference type="SUPFAM" id="SSF52402">
    <property type="entry name" value="Adenine nucleotide alpha hydrolases-like"/>
    <property type="match status" value="1"/>
</dbReference>
<keyword evidence="5 9" id="KW-0067">ATP-binding</keyword>
<evidence type="ECO:0000313" key="11">
    <source>
        <dbReference type="EMBL" id="TRW17195.1"/>
    </source>
</evidence>
<dbReference type="PIRSF" id="PIRSF001589">
    <property type="entry name" value="Asn_synthetase_glu-h"/>
    <property type="match status" value="1"/>
</dbReference>
<dbReference type="Proteomes" id="UP000317894">
    <property type="component" value="Unassembled WGS sequence"/>
</dbReference>
<keyword evidence="4 9" id="KW-0547">Nucleotide-binding</keyword>
<dbReference type="PANTHER" id="PTHR43284:SF1">
    <property type="entry name" value="ASPARAGINE SYNTHETASE"/>
    <property type="match status" value="1"/>
</dbReference>
<evidence type="ECO:0000259" key="10">
    <source>
        <dbReference type="PROSITE" id="PS51278"/>
    </source>
</evidence>
<dbReference type="GO" id="GO:0004066">
    <property type="term" value="F:asparagine synthase (glutamine-hydrolyzing) activity"/>
    <property type="evidence" value="ECO:0007669"/>
    <property type="project" value="UniProtKB-EC"/>
</dbReference>
<dbReference type="InterPro" id="IPR006426">
    <property type="entry name" value="Asn_synth_AEB"/>
</dbReference>
<keyword evidence="6 8" id="KW-0315">Glutamine amidotransferase</keyword>
<dbReference type="InterPro" id="IPR051786">
    <property type="entry name" value="ASN_synthetase/amidase"/>
</dbReference>
<comment type="catalytic activity">
    <reaction evidence="7">
        <text>L-aspartate + L-glutamine + ATP + H2O = L-asparagine + L-glutamate + AMP + diphosphate + H(+)</text>
        <dbReference type="Rhea" id="RHEA:12228"/>
        <dbReference type="ChEBI" id="CHEBI:15377"/>
        <dbReference type="ChEBI" id="CHEBI:15378"/>
        <dbReference type="ChEBI" id="CHEBI:29985"/>
        <dbReference type="ChEBI" id="CHEBI:29991"/>
        <dbReference type="ChEBI" id="CHEBI:30616"/>
        <dbReference type="ChEBI" id="CHEBI:33019"/>
        <dbReference type="ChEBI" id="CHEBI:58048"/>
        <dbReference type="ChEBI" id="CHEBI:58359"/>
        <dbReference type="ChEBI" id="CHEBI:456215"/>
        <dbReference type="EC" id="6.3.5.4"/>
    </reaction>
</comment>